<evidence type="ECO:0000256" key="3">
    <source>
        <dbReference type="ARBA" id="ARBA00022692"/>
    </source>
</evidence>
<accession>F6H349</accession>
<dbReference type="PaxDb" id="29760-VIT_04s0008g06850.t01"/>
<dbReference type="HOGENOM" id="CLU_1780826_0_0_1"/>
<proteinExistence type="predicted"/>
<evidence type="ECO:0000256" key="6">
    <source>
        <dbReference type="SAM" id="Phobius"/>
    </source>
</evidence>
<gene>
    <name evidence="7" type="ordered locus">VIT_04s0008g06850</name>
</gene>
<evidence type="ECO:0000256" key="2">
    <source>
        <dbReference type="ARBA" id="ARBA00022448"/>
    </source>
</evidence>
<keyword evidence="3 6" id="KW-0812">Transmembrane</keyword>
<dbReference type="InterPro" id="IPR039309">
    <property type="entry name" value="BT1"/>
</dbReference>
<keyword evidence="5 6" id="KW-0472">Membrane</keyword>
<dbReference type="PANTHER" id="PTHR31585:SF6">
    <property type="entry name" value="FOLATE-BIOPTERIN TRANSPORTER 2-RELATED"/>
    <property type="match status" value="1"/>
</dbReference>
<keyword evidence="2" id="KW-0813">Transport</keyword>
<dbReference type="AlphaFoldDB" id="F6H349"/>
<dbReference type="GO" id="GO:0016020">
    <property type="term" value="C:membrane"/>
    <property type="evidence" value="ECO:0007669"/>
    <property type="project" value="UniProtKB-SubCell"/>
</dbReference>
<dbReference type="Proteomes" id="UP000009183">
    <property type="component" value="Chromosome 4"/>
</dbReference>
<dbReference type="eggNOG" id="ENOG502QPUV">
    <property type="taxonomic scope" value="Eukaryota"/>
</dbReference>
<protein>
    <recommendedName>
        <fullName evidence="9">Folate-biopterin transporter 2</fullName>
    </recommendedName>
</protein>
<dbReference type="InParanoid" id="F6H349"/>
<evidence type="ECO:0000256" key="5">
    <source>
        <dbReference type="ARBA" id="ARBA00023136"/>
    </source>
</evidence>
<dbReference type="PANTHER" id="PTHR31585">
    <property type="entry name" value="FOLATE-BIOPTERIN TRANSPORTER 1, CHLOROPLASTIC"/>
    <property type="match status" value="1"/>
</dbReference>
<evidence type="ECO:0008006" key="9">
    <source>
        <dbReference type="Google" id="ProtNLM"/>
    </source>
</evidence>
<organism evidence="7 8">
    <name type="scientific">Vitis vinifera</name>
    <name type="common">Grape</name>
    <dbReference type="NCBI Taxonomy" id="29760"/>
    <lineage>
        <taxon>Eukaryota</taxon>
        <taxon>Viridiplantae</taxon>
        <taxon>Streptophyta</taxon>
        <taxon>Embryophyta</taxon>
        <taxon>Tracheophyta</taxon>
        <taxon>Spermatophyta</taxon>
        <taxon>Magnoliopsida</taxon>
        <taxon>eudicotyledons</taxon>
        <taxon>Gunneridae</taxon>
        <taxon>Pentapetalae</taxon>
        <taxon>rosids</taxon>
        <taxon>Vitales</taxon>
        <taxon>Vitaceae</taxon>
        <taxon>Viteae</taxon>
        <taxon>Vitis</taxon>
    </lineage>
</organism>
<keyword evidence="4 6" id="KW-1133">Transmembrane helix</keyword>
<keyword evidence="8" id="KW-1185">Reference proteome</keyword>
<reference evidence="8" key="1">
    <citation type="journal article" date="2007" name="Nature">
        <title>The grapevine genome sequence suggests ancestral hexaploidization in major angiosperm phyla.</title>
        <authorList>
            <consortium name="The French-Italian Public Consortium for Grapevine Genome Characterization."/>
            <person name="Jaillon O."/>
            <person name="Aury J.-M."/>
            <person name="Noel B."/>
            <person name="Policriti A."/>
            <person name="Clepet C."/>
            <person name="Casagrande A."/>
            <person name="Choisne N."/>
            <person name="Aubourg S."/>
            <person name="Vitulo N."/>
            <person name="Jubin C."/>
            <person name="Vezzi A."/>
            <person name="Legeai F."/>
            <person name="Hugueney P."/>
            <person name="Dasilva C."/>
            <person name="Horner D."/>
            <person name="Mica E."/>
            <person name="Jublot D."/>
            <person name="Poulain J."/>
            <person name="Bruyere C."/>
            <person name="Billault A."/>
            <person name="Segurens B."/>
            <person name="Gouyvenoux M."/>
            <person name="Ugarte E."/>
            <person name="Cattonaro F."/>
            <person name="Anthouard V."/>
            <person name="Vico V."/>
            <person name="Del Fabbro C."/>
            <person name="Alaux M."/>
            <person name="Di Gaspero G."/>
            <person name="Dumas V."/>
            <person name="Felice N."/>
            <person name="Paillard S."/>
            <person name="Juman I."/>
            <person name="Moroldo M."/>
            <person name="Scalabrin S."/>
            <person name="Canaguier A."/>
            <person name="Le Clainche I."/>
            <person name="Malacrida G."/>
            <person name="Durand E."/>
            <person name="Pesole G."/>
            <person name="Laucou V."/>
            <person name="Chatelet P."/>
            <person name="Merdinoglu D."/>
            <person name="Delledonne M."/>
            <person name="Pezzotti M."/>
            <person name="Lecharny A."/>
            <person name="Scarpelli C."/>
            <person name="Artiguenave F."/>
            <person name="Pe M.E."/>
            <person name="Valle G."/>
            <person name="Morgante M."/>
            <person name="Caboche M."/>
            <person name="Adam-Blondon A.-F."/>
            <person name="Weissenbach J."/>
            <person name="Quetier F."/>
            <person name="Wincker P."/>
        </authorList>
    </citation>
    <scope>NUCLEOTIDE SEQUENCE [LARGE SCALE GENOMIC DNA]</scope>
    <source>
        <strain evidence="8">cv. Pinot noir / PN40024</strain>
    </source>
</reference>
<evidence type="ECO:0000256" key="1">
    <source>
        <dbReference type="ARBA" id="ARBA00004141"/>
    </source>
</evidence>
<dbReference type="STRING" id="29760.F6H349"/>
<feature type="transmembrane region" description="Helical" evidence="6">
    <location>
        <begin position="44"/>
        <end position="65"/>
    </location>
</feature>
<evidence type="ECO:0000313" key="8">
    <source>
        <dbReference type="Proteomes" id="UP000009183"/>
    </source>
</evidence>
<dbReference type="EMBL" id="FN595231">
    <property type="protein sequence ID" value="CCB46878.1"/>
    <property type="molecule type" value="Genomic_DNA"/>
</dbReference>
<comment type="subcellular location">
    <subcellularLocation>
        <location evidence="1">Membrane</location>
        <topology evidence="1">Multi-pass membrane protein</topology>
    </subcellularLocation>
</comment>
<name>F6H349_VITVI</name>
<evidence type="ECO:0000256" key="4">
    <source>
        <dbReference type="ARBA" id="ARBA00022989"/>
    </source>
</evidence>
<sequence>MIVEEENPPTPSEVVEENESNGGFCDFICAPIYWFKMLAMELHWSFVFGVVAVYGISQGLGGALARVGTEYYMKDVQKVQPSEAQIYGGITSIPWLVKPLWGLLTDVLPIVGYHRRPYFILAGSPQALKNPLMAFCFQIINNLSPQ</sequence>
<evidence type="ECO:0000313" key="7">
    <source>
        <dbReference type="EMBL" id="CCB46878.1"/>
    </source>
</evidence>
<dbReference type="Pfam" id="PF03092">
    <property type="entry name" value="BT1"/>
    <property type="match status" value="1"/>
</dbReference>